<dbReference type="Proteomes" id="UP000652761">
    <property type="component" value="Unassembled WGS sequence"/>
</dbReference>
<keyword evidence="4" id="KW-1185">Reference proteome</keyword>
<keyword evidence="2" id="KW-0472">Membrane</keyword>
<dbReference type="EMBL" id="NMUH01013185">
    <property type="protein sequence ID" value="MQM22543.1"/>
    <property type="molecule type" value="Genomic_DNA"/>
</dbReference>
<evidence type="ECO:0000313" key="3">
    <source>
        <dbReference type="EMBL" id="MQM22543.1"/>
    </source>
</evidence>
<evidence type="ECO:0000256" key="2">
    <source>
        <dbReference type="ARBA" id="ARBA00023136"/>
    </source>
</evidence>
<comment type="caution">
    <text evidence="3">The sequence shown here is derived from an EMBL/GenBank/DDBJ whole genome shotgun (WGS) entry which is preliminary data.</text>
</comment>
<gene>
    <name evidence="3" type="ORF">Taro_055596</name>
</gene>
<sequence>MEVRVVYDDQAVAWGEMAPFLHCHHKATKIRVPTVARSVQLGESSENEMNRERAGGKVTVRVEVRARIQFQIASFKSKHYTLRASCSPVVVYFSSSRESGRTECDVKI</sequence>
<comment type="subcellular location">
    <subcellularLocation>
        <location evidence="1">Membrane</location>
    </subcellularLocation>
</comment>
<dbReference type="AlphaFoldDB" id="A0A843XTS8"/>
<dbReference type="PANTHER" id="PTHR31234">
    <property type="entry name" value="LATE EMBRYOGENESIS ABUNDANT (LEA) HYDROXYPROLINE-RICH GLYCOPROTEIN FAMILY"/>
    <property type="match status" value="1"/>
</dbReference>
<evidence type="ECO:0000313" key="4">
    <source>
        <dbReference type="Proteomes" id="UP000652761"/>
    </source>
</evidence>
<organism evidence="3 4">
    <name type="scientific">Colocasia esculenta</name>
    <name type="common">Wild taro</name>
    <name type="synonym">Arum esculentum</name>
    <dbReference type="NCBI Taxonomy" id="4460"/>
    <lineage>
        <taxon>Eukaryota</taxon>
        <taxon>Viridiplantae</taxon>
        <taxon>Streptophyta</taxon>
        <taxon>Embryophyta</taxon>
        <taxon>Tracheophyta</taxon>
        <taxon>Spermatophyta</taxon>
        <taxon>Magnoliopsida</taxon>
        <taxon>Liliopsida</taxon>
        <taxon>Araceae</taxon>
        <taxon>Aroideae</taxon>
        <taxon>Colocasieae</taxon>
        <taxon>Colocasia</taxon>
    </lineage>
</organism>
<dbReference type="PANTHER" id="PTHR31234:SF39">
    <property type="entry name" value="HARPIN-INDUCED PROTEIN 1 CONTAINING PROTEIN, EXPRESSED"/>
    <property type="match status" value="1"/>
</dbReference>
<name>A0A843XTS8_COLES</name>
<proteinExistence type="predicted"/>
<dbReference type="OrthoDB" id="669838at2759"/>
<accession>A0A843XTS8</accession>
<reference evidence="3" key="1">
    <citation type="submission" date="2017-07" db="EMBL/GenBank/DDBJ databases">
        <title>Taro Niue Genome Assembly and Annotation.</title>
        <authorList>
            <person name="Atibalentja N."/>
            <person name="Keating K."/>
            <person name="Fields C.J."/>
        </authorList>
    </citation>
    <scope>NUCLEOTIDE SEQUENCE</scope>
    <source>
        <strain evidence="3">Niue_2</strain>
        <tissue evidence="3">Leaf</tissue>
    </source>
</reference>
<evidence type="ECO:0000256" key="1">
    <source>
        <dbReference type="ARBA" id="ARBA00004370"/>
    </source>
</evidence>
<dbReference type="GO" id="GO:0098542">
    <property type="term" value="P:defense response to other organism"/>
    <property type="evidence" value="ECO:0007669"/>
    <property type="project" value="InterPro"/>
</dbReference>
<dbReference type="GO" id="GO:0005886">
    <property type="term" value="C:plasma membrane"/>
    <property type="evidence" value="ECO:0007669"/>
    <property type="project" value="TreeGrafter"/>
</dbReference>
<dbReference type="InterPro" id="IPR044839">
    <property type="entry name" value="NDR1-like"/>
</dbReference>
<protein>
    <submittedName>
        <fullName evidence="3">Uncharacterized protein</fullName>
    </submittedName>
</protein>